<proteinExistence type="predicted"/>
<keyword evidence="1" id="KW-0812">Transmembrane</keyword>
<organism evidence="3 4">
    <name type="scientific">Hwanghaeella grinnelliae</name>
    <dbReference type="NCBI Taxonomy" id="2500179"/>
    <lineage>
        <taxon>Bacteria</taxon>
        <taxon>Pseudomonadati</taxon>
        <taxon>Pseudomonadota</taxon>
        <taxon>Alphaproteobacteria</taxon>
        <taxon>Rhodospirillales</taxon>
        <taxon>Rhodospirillaceae</taxon>
        <taxon>Hwanghaeella</taxon>
    </lineage>
</organism>
<feature type="chain" id="PRO_5019305220" description="VPLPA-CTERM sorting domain-containing protein" evidence="2">
    <location>
        <begin position="26"/>
        <end position="266"/>
    </location>
</feature>
<keyword evidence="4" id="KW-1185">Reference proteome</keyword>
<dbReference type="OrthoDB" id="7865232at2"/>
<keyword evidence="1" id="KW-0472">Membrane</keyword>
<gene>
    <name evidence="3" type="ORF">EOI86_07020</name>
</gene>
<dbReference type="RefSeq" id="WP_127764376.1">
    <property type="nucleotide sequence ID" value="NZ_SADE01000001.1"/>
</dbReference>
<sequence>MKNCRGVIAAAVMGASIVLAGQAGAVTLTEQTFDTDPVLGASQAPGVWYTDRFAPAGFESEFFDGDNRLAHTISSADGATGRPSGFASSFYNTQGRKFDTVGATSISVDFYVDSAFQNDTGRIAGIWGTGFEGDGSTISHFPIIEFADSDFQVWDGTQFVDPSTAPVFSFDTFVNLAIDLDTVNDVFNFSIAGQQVLTTGAFGTQSIDNIILQNINTDAGVDRTVYWDNLTAKSVAAVPVPAALPLLAAAIAGLGFAGWRKRRVSA</sequence>
<reference evidence="4" key="1">
    <citation type="submission" date="2019-01" db="EMBL/GenBank/DDBJ databases">
        <title>Gri0909 isolated from a small marine red alga.</title>
        <authorList>
            <person name="Kim J."/>
            <person name="Jeong S.E."/>
            <person name="Jeon C.O."/>
        </authorList>
    </citation>
    <scope>NUCLEOTIDE SEQUENCE [LARGE SCALE GENOMIC DNA]</scope>
    <source>
        <strain evidence="4">Gri0909</strain>
    </source>
</reference>
<feature type="signal peptide" evidence="2">
    <location>
        <begin position="1"/>
        <end position="25"/>
    </location>
</feature>
<evidence type="ECO:0000256" key="1">
    <source>
        <dbReference type="SAM" id="Phobius"/>
    </source>
</evidence>
<evidence type="ECO:0000256" key="2">
    <source>
        <dbReference type="SAM" id="SignalP"/>
    </source>
</evidence>
<evidence type="ECO:0000313" key="3">
    <source>
        <dbReference type="EMBL" id="RVU39004.1"/>
    </source>
</evidence>
<keyword evidence="2" id="KW-0732">Signal</keyword>
<evidence type="ECO:0008006" key="5">
    <source>
        <dbReference type="Google" id="ProtNLM"/>
    </source>
</evidence>
<dbReference type="Proteomes" id="UP000287447">
    <property type="component" value="Unassembled WGS sequence"/>
</dbReference>
<feature type="transmembrane region" description="Helical" evidence="1">
    <location>
        <begin position="238"/>
        <end position="259"/>
    </location>
</feature>
<keyword evidence="1" id="KW-1133">Transmembrane helix</keyword>
<comment type="caution">
    <text evidence="3">The sequence shown here is derived from an EMBL/GenBank/DDBJ whole genome shotgun (WGS) entry which is preliminary data.</text>
</comment>
<accession>A0A437QWV4</accession>
<protein>
    <recommendedName>
        <fullName evidence="5">VPLPA-CTERM sorting domain-containing protein</fullName>
    </recommendedName>
</protein>
<dbReference type="EMBL" id="SADE01000001">
    <property type="protein sequence ID" value="RVU39004.1"/>
    <property type="molecule type" value="Genomic_DNA"/>
</dbReference>
<evidence type="ECO:0000313" key="4">
    <source>
        <dbReference type="Proteomes" id="UP000287447"/>
    </source>
</evidence>
<dbReference type="AlphaFoldDB" id="A0A437QWV4"/>
<name>A0A437QWV4_9PROT</name>